<dbReference type="GeneID" id="16550480"/>
<dbReference type="STRING" id="523849.OCC_14415"/>
<dbReference type="PaxDb" id="523849-OCC_14415"/>
<protein>
    <submittedName>
        <fullName evidence="1">Uncharacterized protein</fullName>
    </submittedName>
</protein>
<dbReference type="EMBL" id="CP006670">
    <property type="protein sequence ID" value="AGT34359.1"/>
    <property type="molecule type" value="Genomic_DNA"/>
</dbReference>
<reference evidence="1 2" key="1">
    <citation type="journal article" date="2012" name="J. Bacteriol.">
        <title>Genome sequence of the model hyperthermophilic archaeon Thermococcus litoralis NS-C.</title>
        <authorList>
            <person name="Gardner A.F."/>
            <person name="Kumar S."/>
            <person name="Perler F.B."/>
        </authorList>
    </citation>
    <scope>NUCLEOTIDE SEQUENCE [LARGE SCALE GENOMIC DNA]</scope>
    <source>
        <strain evidence="2">ATCC 51850 / DSM 5473 / JCM 8560 / NS-C</strain>
    </source>
</reference>
<evidence type="ECO:0000313" key="2">
    <source>
        <dbReference type="Proteomes" id="UP000015502"/>
    </source>
</evidence>
<organism evidence="1 2">
    <name type="scientific">Thermococcus litoralis (strain ATCC 51850 / DSM 5473 / JCM 8560 / NS-C)</name>
    <dbReference type="NCBI Taxonomy" id="523849"/>
    <lineage>
        <taxon>Archaea</taxon>
        <taxon>Methanobacteriati</taxon>
        <taxon>Methanobacteriota</taxon>
        <taxon>Thermococci</taxon>
        <taxon>Thermococcales</taxon>
        <taxon>Thermococcaceae</taxon>
        <taxon>Thermococcus</taxon>
    </lineage>
</organism>
<dbReference type="Proteomes" id="UP000015502">
    <property type="component" value="Chromosome"/>
</dbReference>
<dbReference type="AlphaFoldDB" id="S5ZTX4"/>
<dbReference type="HOGENOM" id="CLU_711013_0_0_2"/>
<dbReference type="RefSeq" id="WP_020953805.1">
    <property type="nucleotide sequence ID" value="NC_022084.1"/>
</dbReference>
<accession>S5ZTX4</accession>
<keyword evidence="2" id="KW-1185">Reference proteome</keyword>
<proteinExistence type="predicted"/>
<dbReference type="KEGG" id="tlt:OCC_14415"/>
<dbReference type="OrthoDB" id="93287at2157"/>
<sequence length="388" mass="46069">MEEKEYKVNIKTQSLTYSSIIEFPLEWGEYNITIKGRDYHGNSNSIRVEFSHYPEIFEIKFDGSGEWFQNAHPYSRKELEHIWRSAATYKPLHIYKIIYPDLGFDRYGKIKMGEAMKFFYERAKEDFFRFYNKPLPFYSITPLHIAYFVNSYVHSYDLPVIKTLRSGICGYDGETQVVLMNNLFMDFNLKAWALQIPASISGWKLDHSEIIVIWDVPLLVGSNYRALYVLGKDPYISNEDLFYPYDRDWFRRYYDDTVEMMVLGILPYRPDVTAVEDFYKRFNISVTPAYPYKNLMEELITGYEFFASYVTFNISEQYVQRLLEMVKEGNLSVLDELNKLEAARALWYRLDGHNLYYGPKYTPDYVTVTKDGKFYYVHKNRSKAFSTS</sequence>
<name>S5ZTX4_THELN</name>
<gene>
    <name evidence="1" type="ORF">OCC_14415</name>
</gene>
<evidence type="ECO:0000313" key="1">
    <source>
        <dbReference type="EMBL" id="AGT34359.1"/>
    </source>
</evidence>